<evidence type="ECO:0000313" key="1">
    <source>
        <dbReference type="EMBL" id="BCO34201.1"/>
    </source>
</evidence>
<gene>
    <name evidence="1" type="ORF">MHEC_06340</name>
</gene>
<dbReference type="STRING" id="110505.ACT16_01865"/>
<proteinExistence type="predicted"/>
<name>A0A2G8BEM3_9MYCO</name>
<sequence length="82" mass="8287">MWNLTKATFIAATAVLVAVGPAVPPAEADPGDNPCGKTIIPICSLLPIMPDLDHDVDLTVDPHGLDDDAGNDTGPSVGKGNG</sequence>
<reference evidence="1 2" key="1">
    <citation type="submission" date="2020-12" db="EMBL/GenBank/DDBJ databases">
        <title>Complete genome sequence of Mycobacterium heckeshornense JCM 15655T, closely related to a pathogenic non-tuberculous mycobacterial species Mycobacterium xenopi.</title>
        <authorList>
            <person name="Yoshida M."/>
            <person name="Fukano H."/>
            <person name="Asakura T."/>
            <person name="Suzuki M."/>
            <person name="Hoshino Y."/>
        </authorList>
    </citation>
    <scope>NUCLEOTIDE SEQUENCE [LARGE SCALE GENOMIC DNA]</scope>
    <source>
        <strain evidence="1 2">JCM 15655</strain>
    </source>
</reference>
<dbReference type="EMBL" id="AP024237">
    <property type="protein sequence ID" value="BCO34201.1"/>
    <property type="molecule type" value="Genomic_DNA"/>
</dbReference>
<dbReference type="Proteomes" id="UP000595446">
    <property type="component" value="Chromosome"/>
</dbReference>
<keyword evidence="2" id="KW-1185">Reference proteome</keyword>
<protein>
    <submittedName>
        <fullName evidence="1">Uncharacterized protein</fullName>
    </submittedName>
</protein>
<accession>A0A2G8BEM3</accession>
<dbReference type="AlphaFoldDB" id="A0A2G8BEM3"/>
<organism evidence="1 2">
    <name type="scientific">Mycobacterium heckeshornense</name>
    <dbReference type="NCBI Taxonomy" id="110505"/>
    <lineage>
        <taxon>Bacteria</taxon>
        <taxon>Bacillati</taxon>
        <taxon>Actinomycetota</taxon>
        <taxon>Actinomycetes</taxon>
        <taxon>Mycobacteriales</taxon>
        <taxon>Mycobacteriaceae</taxon>
        <taxon>Mycobacterium</taxon>
    </lineage>
</organism>
<evidence type="ECO:0000313" key="2">
    <source>
        <dbReference type="Proteomes" id="UP000595446"/>
    </source>
</evidence>